<comment type="similarity">
    <text evidence="1">Belongs to the nitroreductase family.</text>
</comment>
<dbReference type="GO" id="GO:0016491">
    <property type="term" value="F:oxidoreductase activity"/>
    <property type="evidence" value="ECO:0007669"/>
    <property type="project" value="UniProtKB-KW"/>
</dbReference>
<keyword evidence="2" id="KW-0521">NADP</keyword>
<dbReference type="CDD" id="cd02149">
    <property type="entry name" value="NfsB-like"/>
    <property type="match status" value="1"/>
</dbReference>
<evidence type="ECO:0000256" key="1">
    <source>
        <dbReference type="ARBA" id="ARBA00007118"/>
    </source>
</evidence>
<organism evidence="5 6">
    <name type="scientific">Ferrigenium kumadai</name>
    <dbReference type="NCBI Taxonomy" id="1682490"/>
    <lineage>
        <taxon>Bacteria</taxon>
        <taxon>Pseudomonadati</taxon>
        <taxon>Pseudomonadota</taxon>
        <taxon>Betaproteobacteria</taxon>
        <taxon>Nitrosomonadales</taxon>
        <taxon>Gallionellaceae</taxon>
        <taxon>Ferrigenium</taxon>
    </lineage>
</organism>
<accession>A0AAN1T036</accession>
<name>A0AAN1T036_9PROT</name>
<dbReference type="EMBL" id="AP019536">
    <property type="protein sequence ID" value="BBI98874.1"/>
    <property type="molecule type" value="Genomic_DNA"/>
</dbReference>
<keyword evidence="6" id="KW-1185">Reference proteome</keyword>
<keyword evidence="3" id="KW-0560">Oxidoreductase</keyword>
<protein>
    <submittedName>
        <fullName evidence="5">NAD(P)H-dependent oxidoreductase</fullName>
    </submittedName>
</protein>
<dbReference type="RefSeq" id="WP_212786485.1">
    <property type="nucleotide sequence ID" value="NZ_AP019536.1"/>
</dbReference>
<dbReference type="Gene3D" id="3.40.109.10">
    <property type="entry name" value="NADH Oxidase"/>
    <property type="match status" value="1"/>
</dbReference>
<dbReference type="KEGG" id="fku:FGKAn22_05670"/>
<dbReference type="AlphaFoldDB" id="A0AAN1T036"/>
<dbReference type="PANTHER" id="PTHR43673">
    <property type="entry name" value="NAD(P)H NITROREDUCTASE YDGI-RELATED"/>
    <property type="match status" value="1"/>
</dbReference>
<evidence type="ECO:0000259" key="4">
    <source>
        <dbReference type="Pfam" id="PF00881"/>
    </source>
</evidence>
<proteinExistence type="inferred from homology"/>
<evidence type="ECO:0000313" key="5">
    <source>
        <dbReference type="EMBL" id="BBI98874.1"/>
    </source>
</evidence>
<dbReference type="InterPro" id="IPR000415">
    <property type="entry name" value="Nitroreductase-like"/>
</dbReference>
<dbReference type="Proteomes" id="UP001319121">
    <property type="component" value="Chromosome"/>
</dbReference>
<feature type="domain" description="Nitroreductase" evidence="4">
    <location>
        <begin position="10"/>
        <end position="193"/>
    </location>
</feature>
<evidence type="ECO:0000313" key="6">
    <source>
        <dbReference type="Proteomes" id="UP001319121"/>
    </source>
</evidence>
<sequence>MTHPIIQDLQWRYTTKKYDKTRKVPQADLDVLFEAMRLSPSSINSQPWRFVILETDEAKERMNRTFANKFQFNQPHVFDCSHIILFAHNPRYSRANYGEVIDCAIADGRTKPEARESAFGSFMFAELNTDETGDTSAWTKAQTYLALGNTLHVLARLKIDSTTMEGIDTELVNKEFEKELDGYRCQVALAIGYHHPQEDHNAKLPKSRRKLESTLVQV</sequence>
<dbReference type="SUPFAM" id="SSF55469">
    <property type="entry name" value="FMN-dependent nitroreductase-like"/>
    <property type="match status" value="1"/>
</dbReference>
<evidence type="ECO:0000256" key="3">
    <source>
        <dbReference type="ARBA" id="ARBA00023002"/>
    </source>
</evidence>
<dbReference type="PANTHER" id="PTHR43673:SF10">
    <property type="entry name" value="NADH DEHYDROGENASE_NAD(P)H NITROREDUCTASE XCC3605-RELATED"/>
    <property type="match status" value="1"/>
</dbReference>
<dbReference type="InterPro" id="IPR033878">
    <property type="entry name" value="NfsB-like"/>
</dbReference>
<gene>
    <name evidence="5" type="primary">nfsB</name>
    <name evidence="5" type="ORF">FGKAn22_05670</name>
</gene>
<dbReference type="Pfam" id="PF00881">
    <property type="entry name" value="Nitroreductase"/>
    <property type="match status" value="1"/>
</dbReference>
<evidence type="ECO:0000256" key="2">
    <source>
        <dbReference type="ARBA" id="ARBA00022857"/>
    </source>
</evidence>
<reference evidence="5 6" key="1">
    <citation type="submission" date="2019-03" db="EMBL/GenBank/DDBJ databases">
        <title>Complete genome sequence of Ferrigenium kumadai strain An22, a microaerophilic iron-oxidizing bacterium isolated from a paddy field soil.</title>
        <authorList>
            <person name="Watanabe T."/>
            <person name="Asakawa S."/>
        </authorList>
    </citation>
    <scope>NUCLEOTIDE SEQUENCE [LARGE SCALE GENOMIC DNA]</scope>
    <source>
        <strain evidence="5 6">An22</strain>
    </source>
</reference>
<dbReference type="InterPro" id="IPR029479">
    <property type="entry name" value="Nitroreductase"/>
</dbReference>